<keyword evidence="11" id="KW-1185">Reference proteome</keyword>
<evidence type="ECO:0000259" key="8">
    <source>
        <dbReference type="Pfam" id="PF01512"/>
    </source>
</evidence>
<keyword evidence="6" id="KW-0408">Iron</keyword>
<dbReference type="InterPro" id="IPR026902">
    <property type="entry name" value="RnfC_N"/>
</dbReference>
<feature type="domain" description="NADH-ubiquinone oxidoreductase 51kDa subunit FMN-binding" evidence="8">
    <location>
        <begin position="82"/>
        <end position="225"/>
    </location>
</feature>
<keyword evidence="1" id="KW-0813">Transport</keyword>
<dbReference type="GO" id="GO:0051539">
    <property type="term" value="F:4 iron, 4 sulfur cluster binding"/>
    <property type="evidence" value="ECO:0007669"/>
    <property type="project" value="UniProtKB-KW"/>
</dbReference>
<feature type="domain" description="RnfC Barrel sandwich hybrid" evidence="9">
    <location>
        <begin position="4"/>
        <end position="56"/>
    </location>
</feature>
<gene>
    <name evidence="10" type="primary">prdC</name>
    <name evidence="10" type="ORF">FYJ34_04970</name>
</gene>
<evidence type="ECO:0000256" key="5">
    <source>
        <dbReference type="ARBA" id="ARBA00022982"/>
    </source>
</evidence>
<dbReference type="GO" id="GO:0016020">
    <property type="term" value="C:membrane"/>
    <property type="evidence" value="ECO:0007669"/>
    <property type="project" value="InterPro"/>
</dbReference>
<keyword evidence="2" id="KW-0004">4Fe-4S</keyword>
<name>A0A6N7V0G1_9FIRM</name>
<dbReference type="NCBIfam" id="TIGR04481">
    <property type="entry name" value="PR_assoc_PrdC"/>
    <property type="match status" value="1"/>
</dbReference>
<dbReference type="Pfam" id="PF01512">
    <property type="entry name" value="Complex1_51K"/>
    <property type="match status" value="1"/>
</dbReference>
<dbReference type="RefSeq" id="WP_154476732.1">
    <property type="nucleotide sequence ID" value="NZ_VULY01000018.1"/>
</dbReference>
<evidence type="ECO:0000256" key="6">
    <source>
        <dbReference type="ARBA" id="ARBA00023004"/>
    </source>
</evidence>
<dbReference type="GO" id="GO:0046872">
    <property type="term" value="F:metal ion binding"/>
    <property type="evidence" value="ECO:0007669"/>
    <property type="project" value="UniProtKB-KW"/>
</dbReference>
<evidence type="ECO:0000313" key="11">
    <source>
        <dbReference type="Proteomes" id="UP000434409"/>
    </source>
</evidence>
<evidence type="ECO:0000259" key="9">
    <source>
        <dbReference type="Pfam" id="PF13375"/>
    </source>
</evidence>
<comment type="caution">
    <text evidence="10">The sequence shown here is derived from an EMBL/GenBank/DDBJ whole genome shotgun (WGS) entry which is preliminary data.</text>
</comment>
<dbReference type="SUPFAM" id="SSF142984">
    <property type="entry name" value="Nqo1 middle domain-like"/>
    <property type="match status" value="1"/>
</dbReference>
<protein>
    <submittedName>
        <fullName evidence="10">Proline reductase-associated electron transfer protein PrdC</fullName>
    </submittedName>
</protein>
<dbReference type="Gene3D" id="3.40.50.11540">
    <property type="entry name" value="NADH-ubiquinone oxidoreductase 51kDa subunit"/>
    <property type="match status" value="1"/>
</dbReference>
<dbReference type="Pfam" id="PF13375">
    <property type="entry name" value="RnfC_N"/>
    <property type="match status" value="1"/>
</dbReference>
<keyword evidence="4" id="KW-0677">Repeat</keyword>
<accession>A0A6N7V0G1</accession>
<keyword evidence="5" id="KW-0249">Electron transport</keyword>
<evidence type="ECO:0000256" key="3">
    <source>
        <dbReference type="ARBA" id="ARBA00022723"/>
    </source>
</evidence>
<evidence type="ECO:0000256" key="4">
    <source>
        <dbReference type="ARBA" id="ARBA00022737"/>
    </source>
</evidence>
<sequence>MGNVQILLRQHVGAPCAPIVKAGDEVKKGTLIATPTGLGANIFSSVYGVVEEVLEDRIVIKPDAEQKDEFVPIEEGSKLDMVKAAGVVGMGGAGFPTGVKIGTDLNGGYVLVNAAECEPGLRHNMVQLEEQTDITIRGLKYCMEICNASKGIIAIKKKNEKAVEILRKAIKEEENLTIHLLPDIYPMGEERAVVRECLGILLDPTQLPSAANAVVINCETLLRIAEAIEMRKPCFSKHLTVIGKLNGGNEPHVYLDVPVGTSVGDLIERAGGIEEPYGEIIMGGPFTGKSTTLDAPITKTTGGIIVTIEFPDLHGANVGLLVCACGGSGERMYELAEKMNGKVVSIAACKQAVSPKEGAPLKCENPGNCPGQAQKCLQFKKDKAEYIIIGNCSDCSNTVMGSAPKMKLKTFHQTDHVMRTIGHALYRRLTVSKQVDQLPNGK</sequence>
<dbReference type="InterPro" id="IPR011538">
    <property type="entry name" value="Nuo51_FMN-bd"/>
</dbReference>
<evidence type="ECO:0000256" key="7">
    <source>
        <dbReference type="ARBA" id="ARBA00023014"/>
    </source>
</evidence>
<proteinExistence type="predicted"/>
<keyword evidence="7" id="KW-0411">Iron-sulfur</keyword>
<dbReference type="InterPro" id="IPR010208">
    <property type="entry name" value="Ion_transpt_RnfC/RsxC"/>
</dbReference>
<dbReference type="Proteomes" id="UP000434409">
    <property type="component" value="Unassembled WGS sequence"/>
</dbReference>
<evidence type="ECO:0000256" key="2">
    <source>
        <dbReference type="ARBA" id="ARBA00022485"/>
    </source>
</evidence>
<dbReference type="SUPFAM" id="SSF142019">
    <property type="entry name" value="Nqo1 FMN-binding domain-like"/>
    <property type="match status" value="1"/>
</dbReference>
<keyword evidence="3" id="KW-0479">Metal-binding</keyword>
<evidence type="ECO:0000256" key="1">
    <source>
        <dbReference type="ARBA" id="ARBA00022448"/>
    </source>
</evidence>
<reference evidence="10 11" key="1">
    <citation type="submission" date="2019-08" db="EMBL/GenBank/DDBJ databases">
        <title>In-depth cultivation of the pig gut microbiome towards novel bacterial diversity and tailored functional studies.</title>
        <authorList>
            <person name="Wylensek D."/>
            <person name="Hitch T.C.A."/>
            <person name="Clavel T."/>
        </authorList>
    </citation>
    <scope>NUCLEOTIDE SEQUENCE [LARGE SCALE GENOMIC DNA]</scope>
    <source>
        <strain evidence="10 11">68-1-5</strain>
    </source>
</reference>
<dbReference type="PANTHER" id="PTHR43034:SF2">
    <property type="entry name" value="ION-TRANSLOCATING OXIDOREDUCTASE COMPLEX SUBUNIT C"/>
    <property type="match status" value="1"/>
</dbReference>
<organism evidence="10 11">
    <name type="scientific">Suipraeoptans intestinalis</name>
    <dbReference type="NCBI Taxonomy" id="2606628"/>
    <lineage>
        <taxon>Bacteria</taxon>
        <taxon>Bacillati</taxon>
        <taxon>Bacillota</taxon>
        <taxon>Clostridia</taxon>
        <taxon>Lachnospirales</taxon>
        <taxon>Lachnospiraceae</taxon>
        <taxon>Suipraeoptans</taxon>
    </lineage>
</organism>
<dbReference type="InterPro" id="IPR037225">
    <property type="entry name" value="Nuo51_FMN-bd_sf"/>
</dbReference>
<dbReference type="EMBL" id="VULY01000018">
    <property type="protein sequence ID" value="MSR93630.1"/>
    <property type="molecule type" value="Genomic_DNA"/>
</dbReference>
<dbReference type="PANTHER" id="PTHR43034">
    <property type="entry name" value="ION-TRANSLOCATING OXIDOREDUCTASE COMPLEX SUBUNIT C"/>
    <property type="match status" value="1"/>
</dbReference>
<evidence type="ECO:0000313" key="10">
    <source>
        <dbReference type="EMBL" id="MSR93630.1"/>
    </source>
</evidence>
<dbReference type="AlphaFoldDB" id="A0A6N7V0G1"/>
<dbReference type="InterPro" id="IPR031001">
    <property type="entry name" value="PR_assoc_PrdC"/>
</dbReference>
<dbReference type="GO" id="GO:0009055">
    <property type="term" value="F:electron transfer activity"/>
    <property type="evidence" value="ECO:0007669"/>
    <property type="project" value="InterPro"/>
</dbReference>